<dbReference type="Gene3D" id="3.30.70.360">
    <property type="match status" value="1"/>
</dbReference>
<dbReference type="Gene3D" id="3.40.630.10">
    <property type="entry name" value="Zn peptidases"/>
    <property type="match status" value="2"/>
</dbReference>
<dbReference type="EMBL" id="QFYP01000001">
    <property type="protein sequence ID" value="RAK61628.1"/>
    <property type="molecule type" value="Genomic_DNA"/>
</dbReference>
<keyword evidence="2" id="KW-0378">Hydrolase</keyword>
<dbReference type="OrthoDB" id="9781032at2"/>
<accession>A0A328B9C5</accession>
<dbReference type="PANTHER" id="PTHR30575">
    <property type="entry name" value="PEPTIDASE M20"/>
    <property type="match status" value="1"/>
</dbReference>
<protein>
    <submittedName>
        <fullName evidence="2">Amidohydrolase</fullName>
    </submittedName>
</protein>
<dbReference type="InterPro" id="IPR011650">
    <property type="entry name" value="Peptidase_M20_dimer"/>
</dbReference>
<feature type="domain" description="Peptidase M20 dimerisation" evidence="1">
    <location>
        <begin position="183"/>
        <end position="279"/>
    </location>
</feature>
<dbReference type="InterPro" id="IPR052030">
    <property type="entry name" value="Peptidase_M20/M20A_hydrolases"/>
</dbReference>
<keyword evidence="3" id="KW-1185">Reference proteome</keyword>
<reference evidence="3" key="1">
    <citation type="submission" date="2018-05" db="EMBL/GenBank/DDBJ databases">
        <authorList>
            <person name="Li X."/>
        </authorList>
    </citation>
    <scope>NUCLEOTIDE SEQUENCE [LARGE SCALE GENOMIC DNA]</scope>
    <source>
        <strain evidence="3">HKS-05</strain>
    </source>
</reference>
<dbReference type="GO" id="GO:0005737">
    <property type="term" value="C:cytoplasm"/>
    <property type="evidence" value="ECO:0007669"/>
    <property type="project" value="TreeGrafter"/>
</dbReference>
<dbReference type="AlphaFoldDB" id="A0A328B9C5"/>
<dbReference type="SUPFAM" id="SSF53187">
    <property type="entry name" value="Zn-dependent exopeptidases"/>
    <property type="match status" value="1"/>
</dbReference>
<proteinExistence type="predicted"/>
<organism evidence="2 3">
    <name type="scientific">Phenylobacterium hankyongense</name>
    <dbReference type="NCBI Taxonomy" id="1813876"/>
    <lineage>
        <taxon>Bacteria</taxon>
        <taxon>Pseudomonadati</taxon>
        <taxon>Pseudomonadota</taxon>
        <taxon>Alphaproteobacteria</taxon>
        <taxon>Caulobacterales</taxon>
        <taxon>Caulobacteraceae</taxon>
        <taxon>Phenylobacterium</taxon>
    </lineage>
</organism>
<dbReference type="SUPFAM" id="SSF55031">
    <property type="entry name" value="Bacterial exopeptidase dimerisation domain"/>
    <property type="match status" value="1"/>
</dbReference>
<evidence type="ECO:0000259" key="1">
    <source>
        <dbReference type="Pfam" id="PF07687"/>
    </source>
</evidence>
<evidence type="ECO:0000313" key="2">
    <source>
        <dbReference type="EMBL" id="RAK61628.1"/>
    </source>
</evidence>
<dbReference type="Proteomes" id="UP000249842">
    <property type="component" value="Unassembled WGS sequence"/>
</dbReference>
<dbReference type="GO" id="GO:0046657">
    <property type="term" value="P:folic acid catabolic process"/>
    <property type="evidence" value="ECO:0007669"/>
    <property type="project" value="TreeGrafter"/>
</dbReference>
<dbReference type="InterPro" id="IPR017439">
    <property type="entry name" value="Amidohydrolase"/>
</dbReference>
<gene>
    <name evidence="2" type="ORF">DJ021_00565</name>
</gene>
<comment type="caution">
    <text evidence="2">The sequence shown here is derived from an EMBL/GenBank/DDBJ whole genome shotgun (WGS) entry which is preliminary data.</text>
</comment>
<dbReference type="Pfam" id="PF07687">
    <property type="entry name" value="M20_dimer"/>
    <property type="match status" value="1"/>
</dbReference>
<dbReference type="InterPro" id="IPR036264">
    <property type="entry name" value="Bact_exopeptidase_dim_dom"/>
</dbReference>
<dbReference type="GO" id="GO:0016805">
    <property type="term" value="F:dipeptidase activity"/>
    <property type="evidence" value="ECO:0007669"/>
    <property type="project" value="TreeGrafter"/>
</dbReference>
<dbReference type="GO" id="GO:0071713">
    <property type="term" value="F:para-aminobenzoyl-glutamate hydrolase activity"/>
    <property type="evidence" value="ECO:0007669"/>
    <property type="project" value="TreeGrafter"/>
</dbReference>
<dbReference type="NCBIfam" id="TIGR01891">
    <property type="entry name" value="amidohydrolases"/>
    <property type="match status" value="1"/>
</dbReference>
<evidence type="ECO:0000313" key="3">
    <source>
        <dbReference type="Proteomes" id="UP000249842"/>
    </source>
</evidence>
<sequence length="494" mass="53269">MKAELAASVDQRRKLGQEIVDSVFSFGELGFQEVETSKYLTGVLEKNGFTVKRGVGGLPTGWTATWGSGGPVIALGSDIDGLPKASQKPGVAHREPLVPGAPGHGEGHNSGQAVNILAALALKDLMQKEHIPGTLVLWPGVAEELVAGKAFMIRDGVFKGVDAVVFTHVGDNLETAWGPYKGSGLVSVKYSFHGESAHAAGAPWLGRSALDGAMLMGMGWDMRREHLRPQQRSHYVITDGGDQPNVVPPEATIWFFVRETDFSHIAQNYATANTIAEAAAKMSNTTVTRQVIGSAAPRYFNKPLAELMDANIRQVGLPTWTADEQAFAKAVQRTIHAKEDGLATQMPPLAGPNVDPAGGGGSDDVGDISWTLPTVMLVYPSNIPNLPGHNWVNAMSMATPIAHDGVVAGGKVVAMTVLDMLTNPAALDAAKSFFRDVQTKDEHYVPMIGPDDKPQIQLNADIMAKYRPEMRKYYYDPKKYKTYLDQLGVKWPTF</sequence>
<name>A0A328B9C5_9CAUL</name>
<dbReference type="PANTHER" id="PTHR30575:SF0">
    <property type="entry name" value="XAA-ARG DIPEPTIDASE"/>
    <property type="match status" value="1"/>
</dbReference>